<dbReference type="SUPFAM" id="SSF53187">
    <property type="entry name" value="Zn-dependent exopeptidases"/>
    <property type="match status" value="1"/>
</dbReference>
<feature type="domain" description="Peptidase M20 dimerisation" evidence="4">
    <location>
        <begin position="193"/>
        <end position="352"/>
    </location>
</feature>
<dbReference type="Pfam" id="PF01546">
    <property type="entry name" value="Peptidase_M20"/>
    <property type="match status" value="1"/>
</dbReference>
<dbReference type="eggNOG" id="COG0624">
    <property type="taxonomic scope" value="Bacteria"/>
</dbReference>
<evidence type="ECO:0000256" key="2">
    <source>
        <dbReference type="ARBA" id="ARBA00022723"/>
    </source>
</evidence>
<dbReference type="NCBIfam" id="NF006053">
    <property type="entry name" value="PRK08201.1"/>
    <property type="match status" value="1"/>
</dbReference>
<sequence>MEHILNYLRTHRRQHLAQLFELTRFPSVSTAAEHVEDVARCARFLADHLQSLGLTRVEVMPTPGHPIVYAEWLEASNAPTILIYGHYDVQPPEPLELWNSPPFEPQIREGEIYARGIADDKGQFFAYVKAMEAYFTEKGALPINVKLLIEGEEEIGSENLHAFVQEHRALLNADAILLSDTSMFAPGLPTICYGTRGLVHCQIDLETAATDLHSGAFGGFAPNPIHILAEMIAALKDKDGRITIPDFYEDVAELTPKEQAQFAALPYDEEALKREIGMEEFIGETGFSTLEKRWARPALDVNGILGGFTGTGTKTVIPAKAMAKFTIRLVPYQDPEKVFNAAKAYLEQLAPAAAKVSVTGGVGGSAYLTPLEHPILPLIAKALQQAYHQEPVFTRTGGTIGVLSTFSEALHLPIIMVGMAQPNDNAHAPNEHLTEELFYQGAEAAAYLLHELKTWKPA</sequence>
<name>A0A081BZL6_VECG1</name>
<gene>
    <name evidence="5" type="ORF">U27_04738</name>
</gene>
<dbReference type="EMBL" id="DF820466">
    <property type="protein sequence ID" value="GAK57771.1"/>
    <property type="molecule type" value="Genomic_DNA"/>
</dbReference>
<evidence type="ECO:0000313" key="6">
    <source>
        <dbReference type="Proteomes" id="UP000030661"/>
    </source>
</evidence>
<dbReference type="STRING" id="1499967.U27_04738"/>
<evidence type="ECO:0000256" key="1">
    <source>
        <dbReference type="ARBA" id="ARBA00022670"/>
    </source>
</evidence>
<proteinExistence type="predicted"/>
<evidence type="ECO:0000313" key="5">
    <source>
        <dbReference type="EMBL" id="GAK57771.1"/>
    </source>
</evidence>
<dbReference type="Proteomes" id="UP000030661">
    <property type="component" value="Unassembled WGS sequence"/>
</dbReference>
<dbReference type="GO" id="GO:0006508">
    <property type="term" value="P:proteolysis"/>
    <property type="evidence" value="ECO:0007669"/>
    <property type="project" value="UniProtKB-KW"/>
</dbReference>
<evidence type="ECO:0000256" key="3">
    <source>
        <dbReference type="ARBA" id="ARBA00022801"/>
    </source>
</evidence>
<dbReference type="GO" id="GO:0008233">
    <property type="term" value="F:peptidase activity"/>
    <property type="evidence" value="ECO:0007669"/>
    <property type="project" value="UniProtKB-KW"/>
</dbReference>
<evidence type="ECO:0000259" key="4">
    <source>
        <dbReference type="Pfam" id="PF07687"/>
    </source>
</evidence>
<dbReference type="Gene3D" id="3.40.630.10">
    <property type="entry name" value="Zn peptidases"/>
    <property type="match status" value="1"/>
</dbReference>
<dbReference type="HOGENOM" id="CLU_029469_2_1_0"/>
<dbReference type="InterPro" id="IPR002933">
    <property type="entry name" value="Peptidase_M20"/>
</dbReference>
<dbReference type="Pfam" id="PF07687">
    <property type="entry name" value="M20_dimer"/>
    <property type="match status" value="1"/>
</dbReference>
<keyword evidence="3" id="KW-0378">Hydrolase</keyword>
<dbReference type="PANTHER" id="PTHR43270:SF12">
    <property type="entry name" value="SUCCINYL-DIAMINOPIMELATE DESUCCINYLASE"/>
    <property type="match status" value="1"/>
</dbReference>
<dbReference type="PANTHER" id="PTHR43270">
    <property type="entry name" value="BETA-ALA-HIS DIPEPTIDASE"/>
    <property type="match status" value="1"/>
</dbReference>
<keyword evidence="2" id="KW-0479">Metal-binding</keyword>
<dbReference type="Gene3D" id="3.30.70.360">
    <property type="match status" value="1"/>
</dbReference>
<dbReference type="NCBIfam" id="NF006579">
    <property type="entry name" value="PRK09104.1"/>
    <property type="match status" value="1"/>
</dbReference>
<accession>A0A081BZL6</accession>
<dbReference type="NCBIfam" id="NF005914">
    <property type="entry name" value="PRK07907.1"/>
    <property type="match status" value="1"/>
</dbReference>
<dbReference type="AlphaFoldDB" id="A0A081BZL6"/>
<dbReference type="GO" id="GO:0046872">
    <property type="term" value="F:metal ion binding"/>
    <property type="evidence" value="ECO:0007669"/>
    <property type="project" value="UniProtKB-KW"/>
</dbReference>
<dbReference type="InterPro" id="IPR051458">
    <property type="entry name" value="Cyt/Met_Dipeptidase"/>
</dbReference>
<protein>
    <submittedName>
        <fullName evidence="5">Peptidase M20</fullName>
    </submittedName>
</protein>
<keyword evidence="6" id="KW-1185">Reference proteome</keyword>
<reference evidence="5" key="1">
    <citation type="journal article" date="2015" name="PeerJ">
        <title>First genomic representation of candidate bacterial phylum KSB3 points to enhanced environmental sensing as a trigger of wastewater bulking.</title>
        <authorList>
            <person name="Sekiguchi Y."/>
            <person name="Ohashi A."/>
            <person name="Parks D.H."/>
            <person name="Yamauchi T."/>
            <person name="Tyson G.W."/>
            <person name="Hugenholtz P."/>
        </authorList>
    </citation>
    <scope>NUCLEOTIDE SEQUENCE [LARGE SCALE GENOMIC DNA]</scope>
</reference>
<keyword evidence="1" id="KW-0645">Protease</keyword>
<organism evidence="5">
    <name type="scientific">Vecturithrix granuli</name>
    <dbReference type="NCBI Taxonomy" id="1499967"/>
    <lineage>
        <taxon>Bacteria</taxon>
        <taxon>Candidatus Moduliflexota</taxon>
        <taxon>Candidatus Vecturitrichia</taxon>
        <taxon>Candidatus Vecturitrichales</taxon>
        <taxon>Candidatus Vecturitrichaceae</taxon>
        <taxon>Candidatus Vecturithrix</taxon>
    </lineage>
</organism>
<dbReference type="InterPro" id="IPR011650">
    <property type="entry name" value="Peptidase_M20_dimer"/>
</dbReference>